<dbReference type="InterPro" id="IPR017972">
    <property type="entry name" value="Cyt_P450_CS"/>
</dbReference>
<comment type="caution">
    <text evidence="4">The sequence shown here is derived from an EMBL/GenBank/DDBJ whole genome shotgun (WGS) entry which is preliminary data.</text>
</comment>
<keyword evidence="2 3" id="KW-0408">Iron</keyword>
<evidence type="ECO:0000256" key="3">
    <source>
        <dbReference type="RuleBase" id="RU000461"/>
    </source>
</evidence>
<reference evidence="4" key="2">
    <citation type="submission" date="2023-06" db="EMBL/GenBank/DDBJ databases">
        <authorList>
            <person name="Ma L."/>
            <person name="Liu K.-W."/>
            <person name="Li Z."/>
            <person name="Hsiao Y.-Y."/>
            <person name="Qi Y."/>
            <person name="Fu T."/>
            <person name="Tang G."/>
            <person name="Zhang D."/>
            <person name="Sun W.-H."/>
            <person name="Liu D.-K."/>
            <person name="Li Y."/>
            <person name="Chen G.-Z."/>
            <person name="Liu X.-D."/>
            <person name="Liao X.-Y."/>
            <person name="Jiang Y.-T."/>
            <person name="Yu X."/>
            <person name="Hao Y."/>
            <person name="Huang J."/>
            <person name="Zhao X.-W."/>
            <person name="Ke S."/>
            <person name="Chen Y.-Y."/>
            <person name="Wu W.-L."/>
            <person name="Hsu J.-L."/>
            <person name="Lin Y.-F."/>
            <person name="Huang M.-D."/>
            <person name="Li C.-Y."/>
            <person name="Huang L."/>
            <person name="Wang Z.-W."/>
            <person name="Zhao X."/>
            <person name="Zhong W.-Y."/>
            <person name="Peng D.-H."/>
            <person name="Ahmad S."/>
            <person name="Lan S."/>
            <person name="Zhang J.-S."/>
            <person name="Tsai W.-C."/>
            <person name="Van De Peer Y."/>
            <person name="Liu Z.-J."/>
        </authorList>
    </citation>
    <scope>NUCLEOTIDE SEQUENCE</scope>
    <source>
        <strain evidence="4">CP</strain>
        <tissue evidence="4">Leaves</tissue>
    </source>
</reference>
<dbReference type="GO" id="GO:0016705">
    <property type="term" value="F:oxidoreductase activity, acting on paired donors, with incorporation or reduction of molecular oxygen"/>
    <property type="evidence" value="ECO:0007669"/>
    <property type="project" value="InterPro"/>
</dbReference>
<dbReference type="AlphaFoldDB" id="A0AAV9ENY6"/>
<feature type="binding site" description="axial binding residue" evidence="2">
    <location>
        <position position="51"/>
    </location>
    <ligand>
        <name>heme</name>
        <dbReference type="ChEBI" id="CHEBI:30413"/>
    </ligand>
    <ligandPart>
        <name>Fe</name>
        <dbReference type="ChEBI" id="CHEBI:18248"/>
    </ligandPart>
</feature>
<dbReference type="SUPFAM" id="SSF48264">
    <property type="entry name" value="Cytochrome P450"/>
    <property type="match status" value="1"/>
</dbReference>
<keyword evidence="5" id="KW-1185">Reference proteome</keyword>
<protein>
    <recommendedName>
        <fullName evidence="6">Cytochrome P450</fullName>
    </recommendedName>
</protein>
<dbReference type="GO" id="GO:0005506">
    <property type="term" value="F:iron ion binding"/>
    <property type="evidence" value="ECO:0007669"/>
    <property type="project" value="InterPro"/>
</dbReference>
<dbReference type="InterPro" id="IPR036396">
    <property type="entry name" value="Cyt_P450_sf"/>
</dbReference>
<dbReference type="PRINTS" id="PR00463">
    <property type="entry name" value="EP450I"/>
</dbReference>
<dbReference type="Gene3D" id="1.10.630.10">
    <property type="entry name" value="Cytochrome P450"/>
    <property type="match status" value="1"/>
</dbReference>
<evidence type="ECO:0008006" key="6">
    <source>
        <dbReference type="Google" id="ProtNLM"/>
    </source>
</evidence>
<sequence>MVMYGGSRLERDPDTWEDPLKFSPQRFLDSGIDYRGHDFKFLPFGAGRRMCPGCHWQANSFTLSWLHLFMTLNGTFLME</sequence>
<comment type="cofactor">
    <cofactor evidence="2">
        <name>heme</name>
        <dbReference type="ChEBI" id="CHEBI:30413"/>
    </cofactor>
</comment>
<gene>
    <name evidence="4" type="ORF">QJS10_CPA06g01108</name>
</gene>
<evidence type="ECO:0000313" key="4">
    <source>
        <dbReference type="EMBL" id="KAK1314709.1"/>
    </source>
</evidence>
<dbReference type="PROSITE" id="PS00086">
    <property type="entry name" value="CYTOCHROME_P450"/>
    <property type="match status" value="1"/>
</dbReference>
<comment type="similarity">
    <text evidence="1 3">Belongs to the cytochrome P450 family.</text>
</comment>
<dbReference type="GO" id="GO:0004497">
    <property type="term" value="F:monooxygenase activity"/>
    <property type="evidence" value="ECO:0007669"/>
    <property type="project" value="UniProtKB-KW"/>
</dbReference>
<keyword evidence="2 3" id="KW-0479">Metal-binding</keyword>
<dbReference type="GO" id="GO:0020037">
    <property type="term" value="F:heme binding"/>
    <property type="evidence" value="ECO:0007669"/>
    <property type="project" value="InterPro"/>
</dbReference>
<dbReference type="Proteomes" id="UP001180020">
    <property type="component" value="Unassembled WGS sequence"/>
</dbReference>
<organism evidence="4 5">
    <name type="scientific">Acorus calamus</name>
    <name type="common">Sweet flag</name>
    <dbReference type="NCBI Taxonomy" id="4465"/>
    <lineage>
        <taxon>Eukaryota</taxon>
        <taxon>Viridiplantae</taxon>
        <taxon>Streptophyta</taxon>
        <taxon>Embryophyta</taxon>
        <taxon>Tracheophyta</taxon>
        <taxon>Spermatophyta</taxon>
        <taxon>Magnoliopsida</taxon>
        <taxon>Liliopsida</taxon>
        <taxon>Acoraceae</taxon>
        <taxon>Acorus</taxon>
    </lineage>
</organism>
<evidence type="ECO:0000313" key="5">
    <source>
        <dbReference type="Proteomes" id="UP001180020"/>
    </source>
</evidence>
<dbReference type="Pfam" id="PF00067">
    <property type="entry name" value="p450"/>
    <property type="match status" value="1"/>
</dbReference>
<evidence type="ECO:0000256" key="2">
    <source>
        <dbReference type="PIRSR" id="PIRSR602401-1"/>
    </source>
</evidence>
<proteinExistence type="inferred from homology"/>
<reference evidence="4" key="1">
    <citation type="journal article" date="2023" name="Nat. Commun.">
        <title>Diploid and tetraploid genomes of Acorus and the evolution of monocots.</title>
        <authorList>
            <person name="Ma L."/>
            <person name="Liu K.W."/>
            <person name="Li Z."/>
            <person name="Hsiao Y.Y."/>
            <person name="Qi Y."/>
            <person name="Fu T."/>
            <person name="Tang G.D."/>
            <person name="Zhang D."/>
            <person name="Sun W.H."/>
            <person name="Liu D.K."/>
            <person name="Li Y."/>
            <person name="Chen G.Z."/>
            <person name="Liu X.D."/>
            <person name="Liao X.Y."/>
            <person name="Jiang Y.T."/>
            <person name="Yu X."/>
            <person name="Hao Y."/>
            <person name="Huang J."/>
            <person name="Zhao X.W."/>
            <person name="Ke S."/>
            <person name="Chen Y.Y."/>
            <person name="Wu W.L."/>
            <person name="Hsu J.L."/>
            <person name="Lin Y.F."/>
            <person name="Huang M.D."/>
            <person name="Li C.Y."/>
            <person name="Huang L."/>
            <person name="Wang Z.W."/>
            <person name="Zhao X."/>
            <person name="Zhong W.Y."/>
            <person name="Peng D.H."/>
            <person name="Ahmad S."/>
            <person name="Lan S."/>
            <person name="Zhang J.S."/>
            <person name="Tsai W.C."/>
            <person name="Van de Peer Y."/>
            <person name="Liu Z.J."/>
        </authorList>
    </citation>
    <scope>NUCLEOTIDE SEQUENCE</scope>
    <source>
        <strain evidence="4">CP</strain>
    </source>
</reference>
<keyword evidence="3" id="KW-0503">Monooxygenase</keyword>
<dbReference type="EMBL" id="JAUJYO010000006">
    <property type="protein sequence ID" value="KAK1314709.1"/>
    <property type="molecule type" value="Genomic_DNA"/>
</dbReference>
<accession>A0AAV9ENY6</accession>
<dbReference type="InterPro" id="IPR001128">
    <property type="entry name" value="Cyt_P450"/>
</dbReference>
<evidence type="ECO:0000256" key="1">
    <source>
        <dbReference type="ARBA" id="ARBA00010617"/>
    </source>
</evidence>
<dbReference type="InterPro" id="IPR002401">
    <property type="entry name" value="Cyt_P450_E_grp-I"/>
</dbReference>
<name>A0AAV9ENY6_ACOCL</name>
<keyword evidence="2 3" id="KW-0349">Heme</keyword>
<keyword evidence="3" id="KW-0560">Oxidoreductase</keyword>
<dbReference type="PANTHER" id="PTHR47950">
    <property type="entry name" value="CYTOCHROME P450, FAMILY 76, SUBFAMILY C, POLYPEPTIDE 5-RELATED"/>
    <property type="match status" value="1"/>
</dbReference>